<comment type="caution">
    <text evidence="2">The sequence shown here is derived from an EMBL/GenBank/DDBJ whole genome shotgun (WGS) entry which is preliminary data.</text>
</comment>
<reference evidence="2 3" key="1">
    <citation type="submission" date="2022-03" db="EMBL/GenBank/DDBJ databases">
        <title>Sinomonas sp. isolated from a soil.</title>
        <authorList>
            <person name="Han J."/>
            <person name="Kim D.-U."/>
        </authorList>
    </citation>
    <scope>NUCLEOTIDE SEQUENCE [LARGE SCALE GENOMIC DNA]</scope>
    <source>
        <strain evidence="2 3">5-5</strain>
    </source>
</reference>
<evidence type="ECO:0000256" key="1">
    <source>
        <dbReference type="SAM" id="MobiDB-lite"/>
    </source>
</evidence>
<proteinExistence type="predicted"/>
<dbReference type="InterPro" id="IPR032466">
    <property type="entry name" value="Metal_Hydrolase"/>
</dbReference>
<dbReference type="Pfam" id="PF19799">
    <property type="entry name" value="DUF6282"/>
    <property type="match status" value="1"/>
</dbReference>
<organism evidence="2 3">
    <name type="scientific">Sinomonas terrae</name>
    <dbReference type="NCBI Taxonomy" id="2908838"/>
    <lineage>
        <taxon>Bacteria</taxon>
        <taxon>Bacillati</taxon>
        <taxon>Actinomycetota</taxon>
        <taxon>Actinomycetes</taxon>
        <taxon>Micrococcales</taxon>
        <taxon>Micrococcaceae</taxon>
        <taxon>Sinomonas</taxon>
    </lineage>
</organism>
<dbReference type="EMBL" id="JAKZBV010000001">
    <property type="protein sequence ID" value="MCH6468659.1"/>
    <property type="molecule type" value="Genomic_DNA"/>
</dbReference>
<gene>
    <name evidence="2" type="ORF">L0M17_01435</name>
</gene>
<dbReference type="RefSeq" id="WP_241050568.1">
    <property type="nucleotide sequence ID" value="NZ_JAKZBV010000001.1"/>
</dbReference>
<keyword evidence="3" id="KW-1185">Reference proteome</keyword>
<name>A0ABS9TW68_9MICC</name>
<dbReference type="Proteomes" id="UP001202922">
    <property type="component" value="Unassembled WGS sequence"/>
</dbReference>
<dbReference type="SUPFAM" id="SSF51556">
    <property type="entry name" value="Metallo-dependent hydrolases"/>
    <property type="match status" value="1"/>
</dbReference>
<feature type="region of interest" description="Disordered" evidence="1">
    <location>
        <begin position="1"/>
        <end position="20"/>
    </location>
</feature>
<evidence type="ECO:0000313" key="3">
    <source>
        <dbReference type="Proteomes" id="UP001202922"/>
    </source>
</evidence>
<dbReference type="Gene3D" id="3.20.20.140">
    <property type="entry name" value="Metal-dependent hydrolases"/>
    <property type="match status" value="1"/>
</dbReference>
<protein>
    <submittedName>
        <fullName evidence="2">DUF6282 family protein</fullName>
    </submittedName>
</protein>
<dbReference type="InterPro" id="IPR046249">
    <property type="entry name" value="DUF6282"/>
</dbReference>
<accession>A0ABS9TW68</accession>
<evidence type="ECO:0000313" key="2">
    <source>
        <dbReference type="EMBL" id="MCH6468659.1"/>
    </source>
</evidence>
<sequence>MDGLPETLSGAIDLHTHPSPDIVPRSQSIPEALEDFTAAGFAGFVAKSHVSSTAGLCSTYTGHPGARAFGSIVLNRPVGGLNPAAVEIAARLGARVVWLPTVDSRRQREQTAVAGPAPVWAGAQAELAARPGYGPPIEVLEEGHIVAEVHDVLDIVKDHGMLLATGHLDCEEVFAVIDAAKDHGIERVMVTHPDLPRQRITGDAQIEMARRGAWIERTMASVIEGKLPLDAALHGIRACGPGSTLLTGDLGQPHNGPIVGGIQRWAAALRGAGFTPEDIRRVLVDNPAAAVAG</sequence>